<dbReference type="Proteomes" id="UP000001877">
    <property type="component" value="Chromosome"/>
</dbReference>
<name>C0ZJB7_BREBN</name>
<dbReference type="STRING" id="358681.BBR47_45150"/>
<evidence type="ECO:0000313" key="1">
    <source>
        <dbReference type="EMBL" id="BAH45492.1"/>
    </source>
</evidence>
<dbReference type="KEGG" id="bbe:BBR47_45150"/>
<dbReference type="EMBL" id="AP008955">
    <property type="protein sequence ID" value="BAH45492.1"/>
    <property type="molecule type" value="Genomic_DNA"/>
</dbReference>
<sequence>MIEQPAKIGSVLAFQKTIRQAPRTYIIILDRVDGIVIVYGN</sequence>
<accession>C0ZJB7</accession>
<dbReference type="HOGENOM" id="CLU_3266679_0_0_9"/>
<gene>
    <name evidence="1" type="ordered locus">BBR47_45150</name>
</gene>
<protein>
    <submittedName>
        <fullName evidence="1">Uncharacterized protein</fullName>
    </submittedName>
</protein>
<organism evidence="1 2">
    <name type="scientific">Brevibacillus brevis (strain 47 / JCM 6285 / NBRC 100599)</name>
    <dbReference type="NCBI Taxonomy" id="358681"/>
    <lineage>
        <taxon>Bacteria</taxon>
        <taxon>Bacillati</taxon>
        <taxon>Bacillota</taxon>
        <taxon>Bacilli</taxon>
        <taxon>Bacillales</taxon>
        <taxon>Paenibacillaceae</taxon>
        <taxon>Brevibacillus</taxon>
    </lineage>
</organism>
<dbReference type="AlphaFoldDB" id="C0ZJB7"/>
<reference evidence="1 2" key="1">
    <citation type="submission" date="2005-03" db="EMBL/GenBank/DDBJ databases">
        <title>Brevibacillus brevis strain 47, complete genome.</title>
        <authorList>
            <person name="Hosoyama A."/>
            <person name="Yamada R."/>
            <person name="Hongo Y."/>
            <person name="Terui Y."/>
            <person name="Ankai A."/>
            <person name="Masuyama W."/>
            <person name="Sekiguchi M."/>
            <person name="Takeda T."/>
            <person name="Asano K."/>
            <person name="Ohji S."/>
            <person name="Ichikawa N."/>
            <person name="Narita S."/>
            <person name="Aoki N."/>
            <person name="Miura H."/>
            <person name="Matsushita S."/>
            <person name="Sekigawa T."/>
            <person name="Yamagata H."/>
            <person name="Yoshikawa H."/>
            <person name="Udaka S."/>
            <person name="Tanikawa S."/>
            <person name="Fujita N."/>
        </authorList>
    </citation>
    <scope>NUCLEOTIDE SEQUENCE [LARGE SCALE GENOMIC DNA]</scope>
    <source>
        <strain evidence="2">47 / JCM 6285 / NBRC 100599</strain>
    </source>
</reference>
<proteinExistence type="predicted"/>
<keyword evidence="2" id="KW-1185">Reference proteome</keyword>
<evidence type="ECO:0000313" key="2">
    <source>
        <dbReference type="Proteomes" id="UP000001877"/>
    </source>
</evidence>